<proteinExistence type="predicted"/>
<dbReference type="PANTHER" id="PTHR41368">
    <property type="entry name" value="PROTEIN YGHO"/>
    <property type="match status" value="1"/>
</dbReference>
<dbReference type="PANTHER" id="PTHR41368:SF1">
    <property type="entry name" value="PROTEIN YGHO"/>
    <property type="match status" value="1"/>
</dbReference>
<dbReference type="InterPro" id="IPR039968">
    <property type="entry name" value="BcerS-like"/>
</dbReference>
<sequence length="125" mass="13498">MSAENPPTSGAGQGALAYVTTHRDRKILGRFTAHEHGASNRLYDFKRGYFDYLECADDGDAAKALTGAAESWCRAGGLSEVAGNFNLSAKQQIGVMADGFDHAPYHLFCCWFFCLASVAGQLRKA</sequence>
<dbReference type="AlphaFoldDB" id="M9R4H5"/>
<keyword evidence="2" id="KW-1185">Reference proteome</keyword>
<name>M9R4H5_9RHOB</name>
<dbReference type="HOGENOM" id="CLU_1990372_0_0_5"/>
<organism evidence="1 2">
    <name type="scientific">Octadecabacter antarcticus 307</name>
    <dbReference type="NCBI Taxonomy" id="391626"/>
    <lineage>
        <taxon>Bacteria</taxon>
        <taxon>Pseudomonadati</taxon>
        <taxon>Pseudomonadota</taxon>
        <taxon>Alphaproteobacteria</taxon>
        <taxon>Rhodobacterales</taxon>
        <taxon>Roseobacteraceae</taxon>
        <taxon>Octadecabacter</taxon>
    </lineage>
</organism>
<evidence type="ECO:0000313" key="2">
    <source>
        <dbReference type="Proteomes" id="UP000005307"/>
    </source>
</evidence>
<dbReference type="KEGG" id="oat:OAN307_c14410"/>
<evidence type="ECO:0000313" key="1">
    <source>
        <dbReference type="EMBL" id="AGI67117.1"/>
    </source>
</evidence>
<reference evidence="1 2" key="1">
    <citation type="journal article" date="2013" name="PLoS ONE">
        <title>Poles Apart: Arctic and Antarctic Octadecabacter strains Share High Genome Plasticity and a New Type of Xanthorhodopsin.</title>
        <authorList>
            <person name="Vollmers J."/>
            <person name="Voget S."/>
            <person name="Dietrich S."/>
            <person name="Gollnow K."/>
            <person name="Smits M."/>
            <person name="Meyer K."/>
            <person name="Brinkhoff T."/>
            <person name="Simon M."/>
            <person name="Daniel R."/>
        </authorList>
    </citation>
    <scope>NUCLEOTIDE SEQUENCE [LARGE SCALE GENOMIC DNA]</scope>
    <source>
        <strain evidence="1 2">307</strain>
    </source>
</reference>
<accession>M9R4H5</accession>
<protein>
    <submittedName>
        <fullName evidence="1">Uncharacterized protein</fullName>
    </submittedName>
</protein>
<dbReference type="EMBL" id="CP003740">
    <property type="protein sequence ID" value="AGI67117.1"/>
    <property type="molecule type" value="Genomic_DNA"/>
</dbReference>
<gene>
    <name evidence="1" type="ORF">OAN307_c14410</name>
</gene>
<dbReference type="STRING" id="391626.OAN307_c14410"/>
<dbReference type="Proteomes" id="UP000005307">
    <property type="component" value="Chromosome"/>
</dbReference>